<feature type="transmembrane region" description="Helical" evidence="1">
    <location>
        <begin position="63"/>
        <end position="80"/>
    </location>
</feature>
<evidence type="ECO:0000256" key="1">
    <source>
        <dbReference type="SAM" id="Phobius"/>
    </source>
</evidence>
<organism evidence="3 6">
    <name type="scientific">Bacteroides fragilis</name>
    <dbReference type="NCBI Taxonomy" id="817"/>
    <lineage>
        <taxon>Bacteria</taxon>
        <taxon>Pseudomonadati</taxon>
        <taxon>Bacteroidota</taxon>
        <taxon>Bacteroidia</taxon>
        <taxon>Bacteroidales</taxon>
        <taxon>Bacteroidaceae</taxon>
        <taxon>Bacteroides</taxon>
    </lineage>
</organism>
<sequence length="83" mass="9527">MIYSYPDRDRSRSFLSVIASGVQLMHDELYNSYTTSCSTRTVPVVQLVTVIFKRDGRREESRLLFPVIFAINGLVFSFFPEVG</sequence>
<evidence type="ECO:0000313" key="4">
    <source>
        <dbReference type="EMBL" id="KAA5178085.1"/>
    </source>
</evidence>
<gene>
    <name evidence="4" type="ORF">F2Z29_04030</name>
    <name evidence="3" type="ORF">F2Z89_13225</name>
    <name evidence="2" type="ORF">F3B44_19575</name>
</gene>
<protein>
    <submittedName>
        <fullName evidence="3">Uncharacterized protein</fullName>
    </submittedName>
</protein>
<comment type="caution">
    <text evidence="3">The sequence shown here is derived from an EMBL/GenBank/DDBJ whole genome shotgun (WGS) entry which is preliminary data.</text>
</comment>
<keyword evidence="1" id="KW-1133">Transmembrane helix</keyword>
<keyword evidence="1" id="KW-0812">Transmembrane</keyword>
<name>A0A5M5UKN4_BACFG</name>
<accession>A0A5M5UKN4</accession>
<dbReference type="EMBL" id="VWEQ01000022">
    <property type="protein sequence ID" value="KAA4748887.1"/>
    <property type="molecule type" value="Genomic_DNA"/>
</dbReference>
<evidence type="ECO:0000313" key="6">
    <source>
        <dbReference type="Proteomes" id="UP000460666"/>
    </source>
</evidence>
<dbReference type="Proteomes" id="UP000460666">
    <property type="component" value="Unassembled WGS sequence"/>
</dbReference>
<evidence type="ECO:0000313" key="7">
    <source>
        <dbReference type="Proteomes" id="UP000479773"/>
    </source>
</evidence>
<dbReference type="Proteomes" id="UP000479773">
    <property type="component" value="Unassembled WGS sequence"/>
</dbReference>
<dbReference type="EMBL" id="VWAW01000002">
    <property type="protein sequence ID" value="KAA5178085.1"/>
    <property type="molecule type" value="Genomic_DNA"/>
</dbReference>
<evidence type="ECO:0000313" key="2">
    <source>
        <dbReference type="EMBL" id="KAA4748887.1"/>
    </source>
</evidence>
<dbReference type="AlphaFoldDB" id="A0A5M5UKN4"/>
<keyword evidence="1" id="KW-0472">Membrane</keyword>
<evidence type="ECO:0000313" key="3">
    <source>
        <dbReference type="EMBL" id="KAA4996401.1"/>
    </source>
</evidence>
<reference evidence="5 6" key="1">
    <citation type="journal article" date="2019" name="Nat. Med.">
        <title>A library of human gut bacterial isolates paired with longitudinal multiomics data enables mechanistic microbiome research.</title>
        <authorList>
            <person name="Poyet M."/>
            <person name="Groussin M."/>
            <person name="Gibbons S.M."/>
            <person name="Avila-Pacheco J."/>
            <person name="Jiang X."/>
            <person name="Kearney S.M."/>
            <person name="Perrotta A.R."/>
            <person name="Berdy B."/>
            <person name="Zhao S."/>
            <person name="Lieberman T.D."/>
            <person name="Swanson P.K."/>
            <person name="Smith M."/>
            <person name="Roesemann S."/>
            <person name="Alexander J.E."/>
            <person name="Rich S.A."/>
            <person name="Livny J."/>
            <person name="Vlamakis H."/>
            <person name="Clish C."/>
            <person name="Bullock K."/>
            <person name="Deik A."/>
            <person name="Scott J."/>
            <person name="Pierce K.A."/>
            <person name="Xavier R.J."/>
            <person name="Alm E.J."/>
        </authorList>
    </citation>
    <scope>NUCLEOTIDE SEQUENCE [LARGE SCALE GENOMIC DNA]</scope>
    <source>
        <strain evidence="2 7">BIOML-A106</strain>
        <strain evidence="3 6">BIOML-A46</strain>
        <strain evidence="4 5">BIOML-A7</strain>
    </source>
</reference>
<dbReference type="Proteomes" id="UP000436803">
    <property type="component" value="Unassembled WGS sequence"/>
</dbReference>
<proteinExistence type="predicted"/>
<evidence type="ECO:0000313" key="5">
    <source>
        <dbReference type="Proteomes" id="UP000436803"/>
    </source>
</evidence>
<dbReference type="EMBL" id="VWCJ01000008">
    <property type="protein sequence ID" value="KAA4996401.1"/>
    <property type="molecule type" value="Genomic_DNA"/>
</dbReference>